<sequence>MRIAIVDDEPLSRELTRALLGEDGGIEIVGEADNGLAALALIADAAPDAVILDISMPGKTGIQTAIELVPQDIDIVFLTAHEEYAVDAFELGAADYVLKPLRRLRLAKMLTRLRERQAARRAGAPAPIATPVESQEEDVFWVPVRTGLARVSVESIQRVEAARDHVYFHTADRAYLYRITMAELESRMIAGGLIRAHRSAFVRPSAVRGINRRGKVLKLTLADNSVVPVGPLYRSQVLAAVTGAIEE</sequence>
<proteinExistence type="predicted"/>
<keyword evidence="3" id="KW-0805">Transcription regulation</keyword>
<dbReference type="GO" id="GO:0000976">
    <property type="term" value="F:transcription cis-regulatory region binding"/>
    <property type="evidence" value="ECO:0007669"/>
    <property type="project" value="TreeGrafter"/>
</dbReference>
<evidence type="ECO:0000256" key="2">
    <source>
        <dbReference type="ARBA" id="ARBA00023012"/>
    </source>
</evidence>
<feature type="modified residue" description="4-aspartylphosphate" evidence="6">
    <location>
        <position position="53"/>
    </location>
</feature>
<dbReference type="PROSITE" id="PS50930">
    <property type="entry name" value="HTH_LYTTR"/>
    <property type="match status" value="1"/>
</dbReference>
<dbReference type="GO" id="GO:0006355">
    <property type="term" value="P:regulation of DNA-templated transcription"/>
    <property type="evidence" value="ECO:0007669"/>
    <property type="project" value="TreeGrafter"/>
</dbReference>
<dbReference type="OrthoDB" id="9786101at2"/>
<dbReference type="GO" id="GO:0000156">
    <property type="term" value="F:phosphorelay response regulator activity"/>
    <property type="evidence" value="ECO:0007669"/>
    <property type="project" value="TreeGrafter"/>
</dbReference>
<keyword evidence="4" id="KW-0238">DNA-binding</keyword>
<dbReference type="Proteomes" id="UP000094487">
    <property type="component" value="Unassembled WGS sequence"/>
</dbReference>
<dbReference type="RefSeq" id="WP_069319441.1">
    <property type="nucleotide sequence ID" value="NZ_MDDS01000011.1"/>
</dbReference>
<keyword evidence="2" id="KW-0902">Two-component regulatory system</keyword>
<dbReference type="PANTHER" id="PTHR48111">
    <property type="entry name" value="REGULATOR OF RPOS"/>
    <property type="match status" value="1"/>
</dbReference>
<accession>A0A1E3LYG8</accession>
<dbReference type="SUPFAM" id="SSF52172">
    <property type="entry name" value="CheY-like"/>
    <property type="match status" value="1"/>
</dbReference>
<evidence type="ECO:0000313" key="9">
    <source>
        <dbReference type="EMBL" id="ODP38837.1"/>
    </source>
</evidence>
<dbReference type="Gene3D" id="3.40.50.2300">
    <property type="match status" value="1"/>
</dbReference>
<dbReference type="InterPro" id="IPR001789">
    <property type="entry name" value="Sig_transdc_resp-reg_receiver"/>
</dbReference>
<evidence type="ECO:0008006" key="11">
    <source>
        <dbReference type="Google" id="ProtNLM"/>
    </source>
</evidence>
<dbReference type="EMBL" id="MDDS01000011">
    <property type="protein sequence ID" value="ODP38837.1"/>
    <property type="molecule type" value="Genomic_DNA"/>
</dbReference>
<evidence type="ECO:0000259" key="7">
    <source>
        <dbReference type="PROSITE" id="PS50110"/>
    </source>
</evidence>
<dbReference type="InterPro" id="IPR039420">
    <property type="entry name" value="WalR-like"/>
</dbReference>
<evidence type="ECO:0000256" key="6">
    <source>
        <dbReference type="PROSITE-ProRule" id="PRU00169"/>
    </source>
</evidence>
<evidence type="ECO:0000256" key="1">
    <source>
        <dbReference type="ARBA" id="ARBA00022553"/>
    </source>
</evidence>
<feature type="domain" description="HTH LytTR-type" evidence="8">
    <location>
        <begin position="140"/>
        <end position="243"/>
    </location>
</feature>
<dbReference type="Gene3D" id="2.40.50.1020">
    <property type="entry name" value="LytTr DNA-binding domain"/>
    <property type="match status" value="1"/>
</dbReference>
<reference evidence="9 10" key="1">
    <citation type="submission" date="2016-08" db="EMBL/GenBank/DDBJ databases">
        <title>Draft genome of the agarase producing Sphingomonas sp. MCT13.</title>
        <authorList>
            <person name="D'Andrea M.M."/>
            <person name="Rossolini G.M."/>
            <person name="Thaller M.C."/>
        </authorList>
    </citation>
    <scope>NUCLEOTIDE SEQUENCE [LARGE SCALE GENOMIC DNA]</scope>
    <source>
        <strain evidence="9 10">MCT13</strain>
    </source>
</reference>
<dbReference type="GO" id="GO:0005829">
    <property type="term" value="C:cytosol"/>
    <property type="evidence" value="ECO:0007669"/>
    <property type="project" value="TreeGrafter"/>
</dbReference>
<dbReference type="InterPro" id="IPR007492">
    <property type="entry name" value="LytTR_DNA-bd_dom"/>
</dbReference>
<comment type="caution">
    <text evidence="9">The sequence shown here is derived from an EMBL/GenBank/DDBJ whole genome shotgun (WGS) entry which is preliminary data.</text>
</comment>
<feature type="domain" description="Response regulatory" evidence="7">
    <location>
        <begin position="2"/>
        <end position="114"/>
    </location>
</feature>
<organism evidence="9 10">
    <name type="scientific">Sphingomonas turrisvirgatae</name>
    <dbReference type="NCBI Taxonomy" id="1888892"/>
    <lineage>
        <taxon>Bacteria</taxon>
        <taxon>Pseudomonadati</taxon>
        <taxon>Pseudomonadota</taxon>
        <taxon>Alphaproteobacteria</taxon>
        <taxon>Sphingomonadales</taxon>
        <taxon>Sphingomonadaceae</taxon>
        <taxon>Sphingomonas</taxon>
    </lineage>
</organism>
<dbReference type="PROSITE" id="PS50110">
    <property type="entry name" value="RESPONSE_REGULATORY"/>
    <property type="match status" value="1"/>
</dbReference>
<name>A0A1E3LYG8_9SPHN</name>
<evidence type="ECO:0000256" key="3">
    <source>
        <dbReference type="ARBA" id="ARBA00023015"/>
    </source>
</evidence>
<dbReference type="InterPro" id="IPR011006">
    <property type="entry name" value="CheY-like_superfamily"/>
</dbReference>
<keyword evidence="10" id="KW-1185">Reference proteome</keyword>
<evidence type="ECO:0000313" key="10">
    <source>
        <dbReference type="Proteomes" id="UP000094487"/>
    </source>
</evidence>
<dbReference type="GO" id="GO:0032993">
    <property type="term" value="C:protein-DNA complex"/>
    <property type="evidence" value="ECO:0007669"/>
    <property type="project" value="TreeGrafter"/>
</dbReference>
<dbReference type="STRING" id="1888892.BFL28_12955"/>
<keyword evidence="1 6" id="KW-0597">Phosphoprotein</keyword>
<dbReference type="SMART" id="SM00448">
    <property type="entry name" value="REC"/>
    <property type="match status" value="1"/>
</dbReference>
<dbReference type="Pfam" id="PF04397">
    <property type="entry name" value="LytTR"/>
    <property type="match status" value="1"/>
</dbReference>
<evidence type="ECO:0000256" key="4">
    <source>
        <dbReference type="ARBA" id="ARBA00023125"/>
    </source>
</evidence>
<dbReference type="SMART" id="SM00850">
    <property type="entry name" value="LytTR"/>
    <property type="match status" value="1"/>
</dbReference>
<evidence type="ECO:0000259" key="8">
    <source>
        <dbReference type="PROSITE" id="PS50930"/>
    </source>
</evidence>
<dbReference type="AlphaFoldDB" id="A0A1E3LYG8"/>
<evidence type="ECO:0000256" key="5">
    <source>
        <dbReference type="ARBA" id="ARBA00023163"/>
    </source>
</evidence>
<gene>
    <name evidence="9" type="ORF">BFL28_12955</name>
</gene>
<dbReference type="PANTHER" id="PTHR48111:SF1">
    <property type="entry name" value="TWO-COMPONENT RESPONSE REGULATOR ORR33"/>
    <property type="match status" value="1"/>
</dbReference>
<keyword evidence="5" id="KW-0804">Transcription</keyword>
<protein>
    <recommendedName>
        <fullName evidence="11">DNA-binding response regulator</fullName>
    </recommendedName>
</protein>
<dbReference type="Pfam" id="PF00072">
    <property type="entry name" value="Response_reg"/>
    <property type="match status" value="1"/>
</dbReference>